<evidence type="ECO:0000313" key="13">
    <source>
        <dbReference type="Proteomes" id="UP000636505"/>
    </source>
</evidence>
<feature type="transmembrane region" description="Helical" evidence="10">
    <location>
        <begin position="112"/>
        <end position="138"/>
    </location>
</feature>
<dbReference type="Proteomes" id="UP000636505">
    <property type="component" value="Unassembled WGS sequence"/>
</dbReference>
<feature type="transmembrane region" description="Helical" evidence="10">
    <location>
        <begin position="189"/>
        <end position="216"/>
    </location>
</feature>
<keyword evidence="10" id="KW-1133">Transmembrane helix</keyword>
<evidence type="ECO:0000256" key="3">
    <source>
        <dbReference type="ARBA" id="ARBA00022553"/>
    </source>
</evidence>
<dbReference type="InterPro" id="IPR036890">
    <property type="entry name" value="HATPase_C_sf"/>
</dbReference>
<dbReference type="EMBL" id="JADEXG010000101">
    <property type="protein sequence ID" value="MBE9080321.1"/>
    <property type="molecule type" value="Genomic_DNA"/>
</dbReference>
<keyword evidence="10" id="KW-0472">Membrane</keyword>
<feature type="coiled-coil region" evidence="9">
    <location>
        <begin position="218"/>
        <end position="249"/>
    </location>
</feature>
<dbReference type="InterPro" id="IPR011712">
    <property type="entry name" value="Sig_transdc_His_kin_sub3_dim/P"/>
</dbReference>
<dbReference type="InterPro" id="IPR003594">
    <property type="entry name" value="HATPase_dom"/>
</dbReference>
<dbReference type="SMART" id="SM00387">
    <property type="entry name" value="HATPase_c"/>
    <property type="match status" value="1"/>
</dbReference>
<dbReference type="Pfam" id="PF07730">
    <property type="entry name" value="HisKA_3"/>
    <property type="match status" value="1"/>
</dbReference>
<dbReference type="SUPFAM" id="SSF55874">
    <property type="entry name" value="ATPase domain of HSP90 chaperone/DNA topoisomerase II/histidine kinase"/>
    <property type="match status" value="1"/>
</dbReference>
<keyword evidence="7" id="KW-0067">ATP-binding</keyword>
<dbReference type="InterPro" id="IPR005467">
    <property type="entry name" value="His_kinase_dom"/>
</dbReference>
<keyword evidence="9" id="KW-0175">Coiled coil</keyword>
<feature type="domain" description="Histidine kinase" evidence="11">
    <location>
        <begin position="358"/>
        <end position="451"/>
    </location>
</feature>
<evidence type="ECO:0000256" key="6">
    <source>
        <dbReference type="ARBA" id="ARBA00022777"/>
    </source>
</evidence>
<dbReference type="GO" id="GO:0016020">
    <property type="term" value="C:membrane"/>
    <property type="evidence" value="ECO:0007669"/>
    <property type="project" value="InterPro"/>
</dbReference>
<dbReference type="GO" id="GO:0046983">
    <property type="term" value="F:protein dimerization activity"/>
    <property type="evidence" value="ECO:0007669"/>
    <property type="project" value="InterPro"/>
</dbReference>
<protein>
    <recommendedName>
        <fullName evidence="2">histidine kinase</fullName>
        <ecNumber evidence="2">2.7.13.3</ecNumber>
    </recommendedName>
</protein>
<keyword evidence="5" id="KW-0547">Nucleotide-binding</keyword>
<keyword evidence="8" id="KW-0902">Two-component regulatory system</keyword>
<evidence type="ECO:0000256" key="7">
    <source>
        <dbReference type="ARBA" id="ARBA00022840"/>
    </source>
</evidence>
<keyword evidence="6 12" id="KW-0418">Kinase</keyword>
<evidence type="ECO:0000256" key="10">
    <source>
        <dbReference type="SAM" id="Phobius"/>
    </source>
</evidence>
<sequence>MTFVMICLGNWTAPFHSGDSLVKRPSLTPMSRALQLSNHPFRFLLYLEWGLLAVALMSLLDVPPPPVGRHGPPPGWEHSPLIAVVPLILFGLMGLYLPLGKLPRLGHTLGQILLTLITSATVFNDGRIIPAVYLVLVIRGCLMYGLAGRVMLAGAAFVLFVAGLQVRLRSLSAISRRLPPGAQNRLQGLIMGFQLNFIVLFGLSLLLVVLLINALLTERQSQQQLQQVNQELRRSAQEIEKLAMDQERSRIAREIHDALGHSLTALNIQLESALKLWDKDPSRAQQFLSEAKRLGSQSLQDVRQSVAALRQDPLAGRTLENAIAQLLKSLQTDSANSLTVTQDIQLSRPLPANFNLVLYRIVQEGLTNIIKHANARHIHLQLVSSAAVATLTLEDDGKGFNPDQARTGFGLQSMRDRAEATGGTFTISSPTAIGKGFQRGTRLQVSLPLPRAAQD</sequence>
<feature type="transmembrane region" description="Helical" evidence="10">
    <location>
        <begin position="80"/>
        <end position="100"/>
    </location>
</feature>
<dbReference type="PANTHER" id="PTHR24421">
    <property type="entry name" value="NITRATE/NITRITE SENSOR PROTEIN NARX-RELATED"/>
    <property type="match status" value="1"/>
</dbReference>
<keyword evidence="13" id="KW-1185">Reference proteome</keyword>
<dbReference type="Pfam" id="PF02518">
    <property type="entry name" value="HATPase_c"/>
    <property type="match status" value="1"/>
</dbReference>
<comment type="caution">
    <text evidence="12">The sequence shown here is derived from an EMBL/GenBank/DDBJ whole genome shotgun (WGS) entry which is preliminary data.</text>
</comment>
<keyword evidence="3" id="KW-0597">Phosphoprotein</keyword>
<dbReference type="GO" id="GO:0005524">
    <property type="term" value="F:ATP binding"/>
    <property type="evidence" value="ECO:0007669"/>
    <property type="project" value="UniProtKB-KW"/>
</dbReference>
<dbReference type="GO" id="GO:0000155">
    <property type="term" value="F:phosphorelay sensor kinase activity"/>
    <property type="evidence" value="ECO:0007669"/>
    <property type="project" value="InterPro"/>
</dbReference>
<dbReference type="PANTHER" id="PTHR24421:SF10">
    <property type="entry name" value="NITRATE_NITRITE SENSOR PROTEIN NARQ"/>
    <property type="match status" value="1"/>
</dbReference>
<organism evidence="12 13">
    <name type="scientific">Vasconcelosia minhoensis LEGE 07310</name>
    <dbReference type="NCBI Taxonomy" id="915328"/>
    <lineage>
        <taxon>Bacteria</taxon>
        <taxon>Bacillati</taxon>
        <taxon>Cyanobacteriota</taxon>
        <taxon>Cyanophyceae</taxon>
        <taxon>Nodosilineales</taxon>
        <taxon>Cymatolegaceae</taxon>
        <taxon>Vasconcelosia</taxon>
        <taxon>Vasconcelosia minhoensis</taxon>
    </lineage>
</organism>
<feature type="transmembrane region" description="Helical" evidence="10">
    <location>
        <begin position="41"/>
        <end position="60"/>
    </location>
</feature>
<gene>
    <name evidence="12" type="ORF">IQ241_24045</name>
</gene>
<dbReference type="Gene3D" id="1.20.5.1930">
    <property type="match status" value="1"/>
</dbReference>
<dbReference type="AlphaFoldDB" id="A0A8J7AJP3"/>
<keyword evidence="4" id="KW-0808">Transferase</keyword>
<dbReference type="RefSeq" id="WP_193912150.1">
    <property type="nucleotide sequence ID" value="NZ_JADEXG010000101.1"/>
</dbReference>
<evidence type="ECO:0000256" key="4">
    <source>
        <dbReference type="ARBA" id="ARBA00022679"/>
    </source>
</evidence>
<proteinExistence type="predicted"/>
<accession>A0A8J7AJP3</accession>
<evidence type="ECO:0000256" key="9">
    <source>
        <dbReference type="SAM" id="Coils"/>
    </source>
</evidence>
<dbReference type="EC" id="2.7.13.3" evidence="2"/>
<dbReference type="PROSITE" id="PS50109">
    <property type="entry name" value="HIS_KIN"/>
    <property type="match status" value="1"/>
</dbReference>
<dbReference type="CDD" id="cd16917">
    <property type="entry name" value="HATPase_UhpB-NarQ-NarX-like"/>
    <property type="match status" value="1"/>
</dbReference>
<evidence type="ECO:0000256" key="2">
    <source>
        <dbReference type="ARBA" id="ARBA00012438"/>
    </source>
</evidence>
<evidence type="ECO:0000313" key="12">
    <source>
        <dbReference type="EMBL" id="MBE9080321.1"/>
    </source>
</evidence>
<keyword evidence="10" id="KW-0812">Transmembrane</keyword>
<evidence type="ECO:0000259" key="11">
    <source>
        <dbReference type="PROSITE" id="PS50109"/>
    </source>
</evidence>
<evidence type="ECO:0000256" key="5">
    <source>
        <dbReference type="ARBA" id="ARBA00022741"/>
    </source>
</evidence>
<dbReference type="InterPro" id="IPR050482">
    <property type="entry name" value="Sensor_HK_TwoCompSys"/>
</dbReference>
<evidence type="ECO:0000256" key="1">
    <source>
        <dbReference type="ARBA" id="ARBA00000085"/>
    </source>
</evidence>
<reference evidence="12" key="1">
    <citation type="submission" date="2020-10" db="EMBL/GenBank/DDBJ databases">
        <authorList>
            <person name="Castelo-Branco R."/>
            <person name="Eusebio N."/>
            <person name="Adriana R."/>
            <person name="Vieira A."/>
            <person name="Brugerolle De Fraissinette N."/>
            <person name="Rezende De Castro R."/>
            <person name="Schneider M.P."/>
            <person name="Vasconcelos V."/>
            <person name="Leao P.N."/>
        </authorList>
    </citation>
    <scope>NUCLEOTIDE SEQUENCE</scope>
    <source>
        <strain evidence="12">LEGE 07310</strain>
    </source>
</reference>
<dbReference type="Gene3D" id="3.30.565.10">
    <property type="entry name" value="Histidine kinase-like ATPase, C-terminal domain"/>
    <property type="match status" value="1"/>
</dbReference>
<feature type="transmembrane region" description="Helical" evidence="10">
    <location>
        <begin position="150"/>
        <end position="168"/>
    </location>
</feature>
<evidence type="ECO:0000256" key="8">
    <source>
        <dbReference type="ARBA" id="ARBA00023012"/>
    </source>
</evidence>
<name>A0A8J7AJP3_9CYAN</name>
<comment type="catalytic activity">
    <reaction evidence="1">
        <text>ATP + protein L-histidine = ADP + protein N-phospho-L-histidine.</text>
        <dbReference type="EC" id="2.7.13.3"/>
    </reaction>
</comment>